<feature type="coiled-coil region" evidence="1">
    <location>
        <begin position="117"/>
        <end position="144"/>
    </location>
</feature>
<evidence type="ECO:0000256" key="2">
    <source>
        <dbReference type="SAM" id="MobiDB-lite"/>
    </source>
</evidence>
<keyword evidence="4" id="KW-1185">Reference proteome</keyword>
<organism evidence="3 4">
    <name type="scientific">Hypsizygus marmoreus</name>
    <name type="common">White beech mushroom</name>
    <name type="synonym">Agaricus marmoreus</name>
    <dbReference type="NCBI Taxonomy" id="39966"/>
    <lineage>
        <taxon>Eukaryota</taxon>
        <taxon>Fungi</taxon>
        <taxon>Dikarya</taxon>
        <taxon>Basidiomycota</taxon>
        <taxon>Agaricomycotina</taxon>
        <taxon>Agaricomycetes</taxon>
        <taxon>Agaricomycetidae</taxon>
        <taxon>Agaricales</taxon>
        <taxon>Tricholomatineae</taxon>
        <taxon>Lyophyllaceae</taxon>
        <taxon>Hypsizygus</taxon>
    </lineage>
</organism>
<feature type="compositionally biased region" description="Basic and acidic residues" evidence="2">
    <location>
        <begin position="58"/>
        <end position="82"/>
    </location>
</feature>
<name>A0A369JJ21_HYPMA</name>
<feature type="region of interest" description="Disordered" evidence="2">
    <location>
        <begin position="1"/>
        <end position="83"/>
    </location>
</feature>
<comment type="caution">
    <text evidence="3">The sequence shown here is derived from an EMBL/GenBank/DDBJ whole genome shotgun (WGS) entry which is preliminary data.</text>
</comment>
<feature type="compositionally biased region" description="Basic and acidic residues" evidence="2">
    <location>
        <begin position="16"/>
        <end position="33"/>
    </location>
</feature>
<evidence type="ECO:0000313" key="4">
    <source>
        <dbReference type="Proteomes" id="UP000076154"/>
    </source>
</evidence>
<reference evidence="3" key="1">
    <citation type="submission" date="2018-04" db="EMBL/GenBank/DDBJ databases">
        <title>Whole genome sequencing of Hypsizygus marmoreus.</title>
        <authorList>
            <person name="Choi I.-G."/>
            <person name="Min B."/>
            <person name="Kim J.-G."/>
            <person name="Kim S."/>
            <person name="Oh Y.-L."/>
            <person name="Kong W.-S."/>
            <person name="Park H."/>
            <person name="Jeong J."/>
            <person name="Song E.-S."/>
        </authorList>
    </citation>
    <scope>NUCLEOTIDE SEQUENCE [LARGE SCALE GENOMIC DNA]</scope>
    <source>
        <strain evidence="3">51987-8</strain>
    </source>
</reference>
<proteinExistence type="predicted"/>
<gene>
    <name evidence="3" type="ORF">Hypma_012277</name>
</gene>
<dbReference type="OrthoDB" id="3147752at2759"/>
<protein>
    <submittedName>
        <fullName evidence="3">Uncharacterized protein</fullName>
    </submittedName>
</protein>
<accession>A0A369JJ21</accession>
<dbReference type="EMBL" id="LUEZ02000058">
    <property type="protein sequence ID" value="RDB20567.1"/>
    <property type="molecule type" value="Genomic_DNA"/>
</dbReference>
<evidence type="ECO:0000256" key="1">
    <source>
        <dbReference type="SAM" id="Coils"/>
    </source>
</evidence>
<dbReference type="Proteomes" id="UP000076154">
    <property type="component" value="Unassembled WGS sequence"/>
</dbReference>
<dbReference type="InParanoid" id="A0A369JJ21"/>
<dbReference type="AlphaFoldDB" id="A0A369JJ21"/>
<evidence type="ECO:0000313" key="3">
    <source>
        <dbReference type="EMBL" id="RDB20567.1"/>
    </source>
</evidence>
<keyword evidence="1" id="KW-0175">Coiled coil</keyword>
<sequence length="497" mass="55914">MVAGRTKAVTKHLGSKRNDKRATLAKTSTRDQTDSPYRGRPQSPASRSSTGTKKTRSQTRDEPKTRAAPKKSQEDSVLDRKSTTTRKGYLTQAALKDSLEVATKKYEVTARKLAASERHTKQLEKGLKQKIEELEKEMKYIKGRSLEEDELDSIGAASTHRAAGRRYHSRTSQQSTVVRKLRISRDRCEIMLETMEEKTLASTEMLDANSFFLNMDDCLSGADVIGMADMLNANIFQGAAFIVDSLESSRWVPRTNEEVMEFERVREDAVGILGQDLFNALDAKWNDGDDSDLRHRLLQIALQVCMVHFCAKIIQSWSHKEEEDTVLANAYTRICNREKQAVAGRWRALTRATTKETFEPRVVLTDLVHRIISILVAVSCWDDHMDNKRFFNMFHESLEKVVEKASQIRNAIGEKITSVDISASIFAPGITFDSATMDDAYRGDWEASICSKGSDVVAGTTEIGLSIASKKGQRWNGESRVLIKPKVVLHSVLEEEE</sequence>